<evidence type="ECO:0000313" key="2">
    <source>
        <dbReference type="Proteomes" id="UP000062255"/>
    </source>
</evidence>
<organism evidence="1 2">
    <name type="scientific">Mycolicibacterium goodii</name>
    <name type="common">Mycobacterium goodii</name>
    <dbReference type="NCBI Taxonomy" id="134601"/>
    <lineage>
        <taxon>Bacteria</taxon>
        <taxon>Bacillati</taxon>
        <taxon>Actinomycetota</taxon>
        <taxon>Actinomycetes</taxon>
        <taxon>Mycobacteriales</taxon>
        <taxon>Mycobacteriaceae</taxon>
        <taxon>Mycolicibacterium</taxon>
    </lineage>
</organism>
<sequence length="92" mass="9708">MPFTVSTIPSIVDTRSSSRRIASCVSCTLSANVFNVEAICVAWSARSATPSARSACASATCEASGIFCVDTAVLDPLTWSETAENPEAKFFH</sequence>
<name>A0A0K0XD70_MYCGD</name>
<protein>
    <submittedName>
        <fullName evidence="1">Uncharacterized protein</fullName>
    </submittedName>
</protein>
<dbReference type="KEGG" id="mgo:AFA91_29560"/>
<dbReference type="AlphaFoldDB" id="A0A0K0XD70"/>
<accession>A0A0K0XD70</accession>
<gene>
    <name evidence="1" type="ORF">AFA91_29560</name>
</gene>
<reference evidence="1 2" key="1">
    <citation type="submission" date="2015-07" db="EMBL/GenBank/DDBJ databases">
        <title>Complete genome sequence of Mycobacterium goodii X7B, a facultative thermophilic biodesulfurizing bacterium.</title>
        <authorList>
            <person name="Yu B."/>
            <person name="Li F."/>
            <person name="Xu P."/>
        </authorList>
    </citation>
    <scope>NUCLEOTIDE SEQUENCE [LARGE SCALE GENOMIC DNA]</scope>
    <source>
        <strain evidence="1 2">X7B</strain>
    </source>
</reference>
<evidence type="ECO:0000313" key="1">
    <source>
        <dbReference type="EMBL" id="AKS35369.1"/>
    </source>
</evidence>
<dbReference type="Proteomes" id="UP000062255">
    <property type="component" value="Chromosome"/>
</dbReference>
<proteinExistence type="predicted"/>
<dbReference type="EMBL" id="CP012150">
    <property type="protein sequence ID" value="AKS35369.1"/>
    <property type="molecule type" value="Genomic_DNA"/>
</dbReference>